<feature type="non-terminal residue" evidence="1">
    <location>
        <position position="1"/>
    </location>
</feature>
<sequence length="121" mass="13009">DASTNRCQAGSTVYRTLPHMPPCGWLMVEVVALNDAHCHLDEIIGNLCRFAALVMPPGNRVEHADRAQLGCPRIGGTKRSDGDAGINHLDEFCADASGGERSVCGLECQSGVTAREFISRR</sequence>
<evidence type="ECO:0000313" key="1">
    <source>
        <dbReference type="EMBL" id="MCD2115144.1"/>
    </source>
</evidence>
<protein>
    <submittedName>
        <fullName evidence="1">Uncharacterized protein</fullName>
    </submittedName>
</protein>
<dbReference type="AlphaFoldDB" id="A0AAW4XPC9"/>
<gene>
    <name evidence="1" type="ORF">LQ384_29190</name>
</gene>
<dbReference type="Proteomes" id="UP001198630">
    <property type="component" value="Unassembled WGS sequence"/>
</dbReference>
<accession>A0AAW4XPC9</accession>
<name>A0AAW4XPC9_RHORH</name>
<reference evidence="1" key="1">
    <citation type="submission" date="2021-11" db="EMBL/GenBank/DDBJ databases">
        <title>Development of a sustainable strategy for remediation of hydrocarbon-contaminated territories based on the waste exchange concept.</title>
        <authorList>
            <person name="Elkin A."/>
        </authorList>
    </citation>
    <scope>NUCLEOTIDE SEQUENCE</scope>
    <source>
        <strain evidence="1">IEGM 757</strain>
    </source>
</reference>
<proteinExistence type="predicted"/>
<evidence type="ECO:0000313" key="2">
    <source>
        <dbReference type="Proteomes" id="UP001198630"/>
    </source>
</evidence>
<organism evidence="1 2">
    <name type="scientific">Rhodococcus rhodochrous</name>
    <dbReference type="NCBI Taxonomy" id="1829"/>
    <lineage>
        <taxon>Bacteria</taxon>
        <taxon>Bacillati</taxon>
        <taxon>Actinomycetota</taxon>
        <taxon>Actinomycetes</taxon>
        <taxon>Mycobacteriales</taxon>
        <taxon>Nocardiaceae</taxon>
        <taxon>Rhodococcus</taxon>
    </lineage>
</organism>
<comment type="caution">
    <text evidence="1">The sequence shown here is derived from an EMBL/GenBank/DDBJ whole genome shotgun (WGS) entry which is preliminary data.</text>
</comment>
<dbReference type="EMBL" id="JAJNCO010000083">
    <property type="protein sequence ID" value="MCD2115144.1"/>
    <property type="molecule type" value="Genomic_DNA"/>
</dbReference>